<keyword evidence="3" id="KW-1185">Reference proteome</keyword>
<keyword evidence="1" id="KW-0472">Membrane</keyword>
<keyword evidence="1" id="KW-0812">Transmembrane</keyword>
<sequence length="307" mass="34434">MKEWMARIMGIQPRLLPTSILLLLSAGASLWIVLLPDTMSIPTWGIYPVFVMAFGSLLLLIWSLIIHAKGHPIKNLMRHLSEESALLTKFFNDYSFRTITGAYGSLFFNSLLAVSKGWTGVVSSSSWFVILASYYLAVAVVRFLLLKSSRKLKKITEPSMHSSYQWKTYRLSGIFLLVITLLLQLTVVHIVIAGSGHIYEGVLIYAVAFYDFYFLSKEIVHLIKARKTKDPILKAIKAVSFMTAMVAMLSLQTAMFASFGVETERSFQQLMNALSGTVICLIGLFMGIRMIITSKKQLLLLAENQAE</sequence>
<organism evidence="2 3">
    <name type="scientific">Enterococcus larvae</name>
    <dbReference type="NCBI Taxonomy" id="2794352"/>
    <lineage>
        <taxon>Bacteria</taxon>
        <taxon>Bacillati</taxon>
        <taxon>Bacillota</taxon>
        <taxon>Bacilli</taxon>
        <taxon>Lactobacillales</taxon>
        <taxon>Enterococcaceae</taxon>
        <taxon>Enterococcus</taxon>
    </lineage>
</organism>
<accession>A0ABS4CE57</accession>
<dbReference type="Proteomes" id="UP000673375">
    <property type="component" value="Unassembled WGS sequence"/>
</dbReference>
<evidence type="ECO:0000256" key="1">
    <source>
        <dbReference type="SAM" id="Phobius"/>
    </source>
</evidence>
<comment type="caution">
    <text evidence="2">The sequence shown here is derived from an EMBL/GenBank/DDBJ whole genome shotgun (WGS) entry which is preliminary data.</text>
</comment>
<protein>
    <recommendedName>
        <fullName evidence="4">Beta-carotene 15,15'-monooxygenase</fullName>
    </recommendedName>
</protein>
<feature type="transmembrane region" description="Helical" evidence="1">
    <location>
        <begin position="236"/>
        <end position="261"/>
    </location>
</feature>
<evidence type="ECO:0000313" key="3">
    <source>
        <dbReference type="Proteomes" id="UP000673375"/>
    </source>
</evidence>
<gene>
    <name evidence="2" type="ORF">I6N96_00090</name>
</gene>
<feature type="transmembrane region" description="Helical" evidence="1">
    <location>
        <begin position="198"/>
        <end position="215"/>
    </location>
</feature>
<feature type="transmembrane region" description="Helical" evidence="1">
    <location>
        <begin position="169"/>
        <end position="192"/>
    </location>
</feature>
<feature type="transmembrane region" description="Helical" evidence="1">
    <location>
        <begin position="94"/>
        <end position="114"/>
    </location>
</feature>
<feature type="transmembrane region" description="Helical" evidence="1">
    <location>
        <begin position="126"/>
        <end position="145"/>
    </location>
</feature>
<evidence type="ECO:0008006" key="4">
    <source>
        <dbReference type="Google" id="ProtNLM"/>
    </source>
</evidence>
<name>A0ABS4CE57_9ENTE</name>
<feature type="transmembrane region" description="Helical" evidence="1">
    <location>
        <begin position="46"/>
        <end position="68"/>
    </location>
</feature>
<dbReference type="RefSeq" id="WP_209555468.1">
    <property type="nucleotide sequence ID" value="NZ_JAEDXU010000001.1"/>
</dbReference>
<proteinExistence type="predicted"/>
<evidence type="ECO:0000313" key="2">
    <source>
        <dbReference type="EMBL" id="MBP1044659.1"/>
    </source>
</evidence>
<feature type="transmembrane region" description="Helical" evidence="1">
    <location>
        <begin position="273"/>
        <end position="292"/>
    </location>
</feature>
<dbReference type="EMBL" id="JAEDXU010000001">
    <property type="protein sequence ID" value="MBP1044659.1"/>
    <property type="molecule type" value="Genomic_DNA"/>
</dbReference>
<keyword evidence="1" id="KW-1133">Transmembrane helix</keyword>
<reference evidence="2 3" key="1">
    <citation type="submission" date="2020-12" db="EMBL/GenBank/DDBJ databases">
        <title>Vagococcus allomyrinae sp. nov. and Enterococcus lavae sp. nov., isolated from the larvae of Allomyrina dichotoma.</title>
        <authorList>
            <person name="Lee S.D."/>
        </authorList>
    </citation>
    <scope>NUCLEOTIDE SEQUENCE [LARGE SCALE GENOMIC DNA]</scope>
    <source>
        <strain evidence="2 3">BWM-S5</strain>
    </source>
</reference>